<protein>
    <submittedName>
        <fullName evidence="1">Uncharacterized protein</fullName>
    </submittedName>
</protein>
<dbReference type="VEuPathDB" id="TriTrypDB:ADEAN_000392700"/>
<organism evidence="1 2">
    <name type="scientific">Angomonas deanei</name>
    <dbReference type="NCBI Taxonomy" id="59799"/>
    <lineage>
        <taxon>Eukaryota</taxon>
        <taxon>Discoba</taxon>
        <taxon>Euglenozoa</taxon>
        <taxon>Kinetoplastea</taxon>
        <taxon>Metakinetoplastina</taxon>
        <taxon>Trypanosomatida</taxon>
        <taxon>Trypanosomatidae</taxon>
        <taxon>Strigomonadinae</taxon>
        <taxon>Angomonas</taxon>
    </lineage>
</organism>
<dbReference type="EMBL" id="LR877150">
    <property type="protein sequence ID" value="CAD2216465.1"/>
    <property type="molecule type" value="Genomic_DNA"/>
</dbReference>
<name>A0A7G2CAI2_9TRYP</name>
<dbReference type="AlphaFoldDB" id="A0A7G2CAI2"/>
<keyword evidence="2" id="KW-1185">Reference proteome</keyword>
<gene>
    <name evidence="1" type="ORF">ADEAN_000392700</name>
</gene>
<evidence type="ECO:0000313" key="2">
    <source>
        <dbReference type="Proteomes" id="UP000515908"/>
    </source>
</evidence>
<sequence length="255" mass="28545">MCPISELPSAMNFPDSASNRSGAFVTTQQPNLVSRHALRTYSAKRSVAQERWSSIAAQQIRALFFASTVSNNRACRRNSASRARPSVIFFLSHSAPRGGIVGRTVVFQTISKIQSFNTGLCLDNVENLHNLLFLLLREFFLLRYEFFFIFYRFRQVVNPCRNGKLTFYFRLFQALMCLLNGLIFGSRTTLHPLLMSAEGSLVDFFSLSNHHIFAGGKLLWASPRGNCAGKHTAAYTVSSLDIRGPLRQAVGATAY</sequence>
<accession>A0A7G2CAI2</accession>
<evidence type="ECO:0000313" key="1">
    <source>
        <dbReference type="EMBL" id="CAD2216465.1"/>
    </source>
</evidence>
<dbReference type="Proteomes" id="UP000515908">
    <property type="component" value="Chromosome 06"/>
</dbReference>
<proteinExistence type="predicted"/>
<reference evidence="1 2" key="1">
    <citation type="submission" date="2020-08" db="EMBL/GenBank/DDBJ databases">
        <authorList>
            <person name="Newling K."/>
            <person name="Davey J."/>
            <person name="Forrester S."/>
        </authorList>
    </citation>
    <scope>NUCLEOTIDE SEQUENCE [LARGE SCALE GENOMIC DNA]</scope>
    <source>
        <strain evidence="2">Crithidia deanei Carvalho (ATCC PRA-265)</strain>
    </source>
</reference>